<dbReference type="Proteomes" id="UP000555448">
    <property type="component" value="Unassembled WGS sequence"/>
</dbReference>
<dbReference type="RefSeq" id="WP_281383987.1">
    <property type="nucleotide sequence ID" value="NZ_JACHLR010000004.1"/>
</dbReference>
<evidence type="ECO:0000313" key="2">
    <source>
        <dbReference type="EMBL" id="MBB4857887.1"/>
    </source>
</evidence>
<dbReference type="EMBL" id="JACHLR010000004">
    <property type="protein sequence ID" value="MBB4857887.1"/>
    <property type="molecule type" value="Genomic_DNA"/>
</dbReference>
<keyword evidence="1" id="KW-0812">Transmembrane</keyword>
<evidence type="ECO:0000313" key="3">
    <source>
        <dbReference type="Proteomes" id="UP000555448"/>
    </source>
</evidence>
<accession>A0A7W7NWA0</accession>
<organism evidence="2 3">
    <name type="scientific">Novosphingobium chloroacetimidivorans</name>
    <dbReference type="NCBI Taxonomy" id="1428314"/>
    <lineage>
        <taxon>Bacteria</taxon>
        <taxon>Pseudomonadati</taxon>
        <taxon>Pseudomonadota</taxon>
        <taxon>Alphaproteobacteria</taxon>
        <taxon>Sphingomonadales</taxon>
        <taxon>Sphingomonadaceae</taxon>
        <taxon>Novosphingobium</taxon>
    </lineage>
</organism>
<evidence type="ECO:0000256" key="1">
    <source>
        <dbReference type="SAM" id="Phobius"/>
    </source>
</evidence>
<name>A0A7W7NWA0_9SPHN</name>
<comment type="caution">
    <text evidence="2">The sequence shown here is derived from an EMBL/GenBank/DDBJ whole genome shotgun (WGS) entry which is preliminary data.</text>
</comment>
<dbReference type="AlphaFoldDB" id="A0A7W7NWA0"/>
<gene>
    <name evidence="2" type="ORF">HNO88_001201</name>
</gene>
<keyword evidence="1" id="KW-1133">Transmembrane helix</keyword>
<keyword evidence="1" id="KW-0472">Membrane</keyword>
<keyword evidence="3" id="KW-1185">Reference proteome</keyword>
<reference evidence="2 3" key="1">
    <citation type="submission" date="2020-08" db="EMBL/GenBank/DDBJ databases">
        <title>Functional genomics of gut bacteria from endangered species of beetles.</title>
        <authorList>
            <person name="Carlos-Shanley C."/>
        </authorList>
    </citation>
    <scope>NUCLEOTIDE SEQUENCE [LARGE SCALE GENOMIC DNA]</scope>
    <source>
        <strain evidence="2 3">S00245</strain>
    </source>
</reference>
<sequence length="42" mass="4571">MPRVIILASRMPRTAFHAGMLRTMIVSGCALALVLARMPLGF</sequence>
<protein>
    <submittedName>
        <fullName evidence="2">Uncharacterized protein</fullName>
    </submittedName>
</protein>
<proteinExistence type="predicted"/>
<feature type="transmembrane region" description="Helical" evidence="1">
    <location>
        <begin position="21"/>
        <end position="40"/>
    </location>
</feature>